<dbReference type="EMBL" id="PHFL01000004">
    <property type="protein sequence ID" value="RFM25410.1"/>
    <property type="molecule type" value="Genomic_DNA"/>
</dbReference>
<accession>A0A395M3S2</accession>
<protein>
    <recommendedName>
        <fullName evidence="3">Helix-turn-helix domain-containing protein</fullName>
    </recommendedName>
</protein>
<sequence length="127" mass="14579">MIKYHEEIKESEAELLAVERRQSRSKLRDRVRLLRLLKSGSSRSLTQASVVIGLSVAQTRRLYNKYRQGGLQELLAWRQGGNHQKLNQAQQAELIERSKAGFPAQQAVREYLQQTFKVHYTQGGVSV</sequence>
<dbReference type="SUPFAM" id="SSF46689">
    <property type="entry name" value="Homeodomain-like"/>
    <property type="match status" value="1"/>
</dbReference>
<organism evidence="1 2">
    <name type="scientific">Candidatus Thermochlorobacter aerophilus</name>
    <dbReference type="NCBI Taxonomy" id="1868324"/>
    <lineage>
        <taxon>Bacteria</taxon>
        <taxon>Pseudomonadati</taxon>
        <taxon>Chlorobiota</taxon>
        <taxon>Chlorobiia</taxon>
        <taxon>Chlorobiales</taxon>
        <taxon>Candidatus Thermochlorobacteriaceae</taxon>
        <taxon>Candidatus Thermochlorobacter</taxon>
    </lineage>
</organism>
<comment type="caution">
    <text evidence="1">The sequence shown here is derived from an EMBL/GenBank/DDBJ whole genome shotgun (WGS) entry which is preliminary data.</text>
</comment>
<name>A0A395M3S2_9BACT</name>
<evidence type="ECO:0000313" key="2">
    <source>
        <dbReference type="Proteomes" id="UP000266389"/>
    </source>
</evidence>
<dbReference type="AlphaFoldDB" id="A0A395M3S2"/>
<proteinExistence type="predicted"/>
<evidence type="ECO:0008006" key="3">
    <source>
        <dbReference type="Google" id="ProtNLM"/>
    </source>
</evidence>
<reference evidence="1 2" key="1">
    <citation type="journal article" date="2011" name="ISME J.">
        <title>Community ecology of hot spring cyanobacterial mats: predominant populations and their functional potential.</title>
        <authorList>
            <person name="Klatt C.G."/>
            <person name="Wood J.M."/>
            <person name="Rusch D.B."/>
            <person name="Bateson M.M."/>
            <person name="Hamamura N."/>
            <person name="Heidelberg J.F."/>
            <person name="Grossman A.R."/>
            <person name="Bhaya D."/>
            <person name="Cohan F.M."/>
            <person name="Kuhl M."/>
            <person name="Bryant D.A."/>
            <person name="Ward D.M."/>
        </authorList>
    </citation>
    <scope>NUCLEOTIDE SEQUENCE [LARGE SCALE GENOMIC DNA]</scope>
    <source>
        <strain evidence="1">OS</strain>
    </source>
</reference>
<evidence type="ECO:0000313" key="1">
    <source>
        <dbReference type="EMBL" id="RFM25410.1"/>
    </source>
</evidence>
<gene>
    <name evidence="1" type="ORF">D0433_00755</name>
</gene>
<dbReference type="InterPro" id="IPR009057">
    <property type="entry name" value="Homeodomain-like_sf"/>
</dbReference>
<dbReference type="Proteomes" id="UP000266389">
    <property type="component" value="Unassembled WGS sequence"/>
</dbReference>